<gene>
    <name evidence="6" type="ORF">CTAYLR_008441</name>
</gene>
<dbReference type="GO" id="GO:1905706">
    <property type="term" value="P:regulation of mitochondrial ATP synthesis coupled proton transport"/>
    <property type="evidence" value="ECO:0007669"/>
    <property type="project" value="TreeGrafter"/>
</dbReference>
<dbReference type="EMBL" id="JAQMWT010000134">
    <property type="protein sequence ID" value="KAJ8609702.1"/>
    <property type="molecule type" value="Genomic_DNA"/>
</dbReference>
<evidence type="ECO:0000313" key="7">
    <source>
        <dbReference type="Proteomes" id="UP001230188"/>
    </source>
</evidence>
<evidence type="ECO:0000313" key="6">
    <source>
        <dbReference type="EMBL" id="KAJ8609702.1"/>
    </source>
</evidence>
<comment type="similarity">
    <text evidence="1">Belongs to the ANT/ATPSC lysine N-methyltransferase family.</text>
</comment>
<keyword evidence="7" id="KW-1185">Reference proteome</keyword>
<sequence>MTSFEEWIAALPMEVGDEAGAAITPSAARRLWEARDPTEDAAATVRKHVGKATAAQAVLRGLAARQRPREVSYGLAPFNPTPLTAVSAALDLLRISPADLLYDVGCGDGRVVGEAARRGARCVGVELDRKRADAARANVAAFSNLAEIRCEDASVLDFADATAIFVYLVPRGLRTLKPTLEALRHRARIVAYTFAVPGWVPTATHTLPDLPPLYLYT</sequence>
<evidence type="ECO:0000256" key="1">
    <source>
        <dbReference type="ARBA" id="ARBA00010633"/>
    </source>
</evidence>
<dbReference type="InterPro" id="IPR029063">
    <property type="entry name" value="SAM-dependent_MTases_sf"/>
</dbReference>
<organism evidence="6 7">
    <name type="scientific">Chrysophaeum taylorii</name>
    <dbReference type="NCBI Taxonomy" id="2483200"/>
    <lineage>
        <taxon>Eukaryota</taxon>
        <taxon>Sar</taxon>
        <taxon>Stramenopiles</taxon>
        <taxon>Ochrophyta</taxon>
        <taxon>Pelagophyceae</taxon>
        <taxon>Pelagomonadales</taxon>
        <taxon>Pelagomonadaceae</taxon>
        <taxon>Chrysophaeum</taxon>
    </lineage>
</organism>
<evidence type="ECO:0000259" key="5">
    <source>
        <dbReference type="Pfam" id="PF13649"/>
    </source>
</evidence>
<keyword evidence="4" id="KW-0949">S-adenosyl-L-methionine</keyword>
<dbReference type="GO" id="GO:0032259">
    <property type="term" value="P:methylation"/>
    <property type="evidence" value="ECO:0007669"/>
    <property type="project" value="UniProtKB-KW"/>
</dbReference>
<feature type="domain" description="Methyltransferase" evidence="5">
    <location>
        <begin position="103"/>
        <end position="185"/>
    </location>
</feature>
<evidence type="ECO:0000256" key="2">
    <source>
        <dbReference type="ARBA" id="ARBA00022603"/>
    </source>
</evidence>
<dbReference type="Pfam" id="PF13649">
    <property type="entry name" value="Methyltransf_25"/>
    <property type="match status" value="1"/>
</dbReference>
<dbReference type="PANTHER" id="PTHR13610">
    <property type="entry name" value="METHYLTRANSFERASE DOMAIN-CONTAINING PROTEIN"/>
    <property type="match status" value="1"/>
</dbReference>
<comment type="caution">
    <text evidence="6">The sequence shown here is derived from an EMBL/GenBank/DDBJ whole genome shotgun (WGS) entry which is preliminary data.</text>
</comment>
<keyword evidence="2" id="KW-0489">Methyltransferase</keyword>
<keyword evidence="3" id="KW-0808">Transferase</keyword>
<dbReference type="PANTHER" id="PTHR13610:SF11">
    <property type="entry name" value="METHYLTRANSFERASE DOMAIN-CONTAINING PROTEIN"/>
    <property type="match status" value="1"/>
</dbReference>
<evidence type="ECO:0000256" key="4">
    <source>
        <dbReference type="ARBA" id="ARBA00022691"/>
    </source>
</evidence>
<proteinExistence type="inferred from homology"/>
<dbReference type="InterPro" id="IPR026170">
    <property type="entry name" value="FAM173A/B"/>
</dbReference>
<protein>
    <recommendedName>
        <fullName evidence="5">Methyltransferase domain-containing protein</fullName>
    </recommendedName>
</protein>
<dbReference type="GO" id="GO:0016279">
    <property type="term" value="F:protein-lysine N-methyltransferase activity"/>
    <property type="evidence" value="ECO:0007669"/>
    <property type="project" value="InterPro"/>
</dbReference>
<dbReference type="GO" id="GO:0005739">
    <property type="term" value="C:mitochondrion"/>
    <property type="evidence" value="ECO:0007669"/>
    <property type="project" value="TreeGrafter"/>
</dbReference>
<reference evidence="6" key="1">
    <citation type="submission" date="2023-01" db="EMBL/GenBank/DDBJ databases">
        <title>Metagenome sequencing of chrysophaentin producing Chrysophaeum taylorii.</title>
        <authorList>
            <person name="Davison J."/>
            <person name="Bewley C."/>
        </authorList>
    </citation>
    <scope>NUCLEOTIDE SEQUENCE</scope>
    <source>
        <strain evidence="6">NIES-1699</strain>
    </source>
</reference>
<accession>A0AAD7UK00</accession>
<name>A0AAD7UK00_9STRA</name>
<dbReference type="Proteomes" id="UP001230188">
    <property type="component" value="Unassembled WGS sequence"/>
</dbReference>
<dbReference type="Gene3D" id="3.40.50.150">
    <property type="entry name" value="Vaccinia Virus protein VP39"/>
    <property type="match status" value="1"/>
</dbReference>
<dbReference type="AlphaFoldDB" id="A0AAD7UK00"/>
<dbReference type="SUPFAM" id="SSF53335">
    <property type="entry name" value="S-adenosyl-L-methionine-dependent methyltransferases"/>
    <property type="match status" value="1"/>
</dbReference>
<evidence type="ECO:0000256" key="3">
    <source>
        <dbReference type="ARBA" id="ARBA00022679"/>
    </source>
</evidence>
<dbReference type="InterPro" id="IPR041698">
    <property type="entry name" value="Methyltransf_25"/>
</dbReference>